<protein>
    <recommendedName>
        <fullName evidence="6">Nudix hydrolase domain-containing protein</fullName>
    </recommendedName>
</protein>
<dbReference type="InterPro" id="IPR047198">
    <property type="entry name" value="DDP-like_NUDIX"/>
</dbReference>
<dbReference type="SUPFAM" id="SSF55811">
    <property type="entry name" value="Nudix"/>
    <property type="match status" value="1"/>
</dbReference>
<evidence type="ECO:0000256" key="3">
    <source>
        <dbReference type="ARBA" id="ARBA00022801"/>
    </source>
</evidence>
<name>A0A225V2K7_9STRA</name>
<dbReference type="STRING" id="4795.A0A225V2K7"/>
<dbReference type="Pfam" id="PF00293">
    <property type="entry name" value="NUDIX"/>
    <property type="match status" value="1"/>
</dbReference>
<feature type="domain" description="Nudix hydrolase" evidence="6">
    <location>
        <begin position="235"/>
        <end position="363"/>
    </location>
</feature>
<sequence length="392" mass="43079">MRVLSLVGLIAVATLTAADSTKSGVAVQSDAKLLSRVLVADHKQVKRSLRYTPDELDSKDSEDEERGVGADKIDDIVTKLDDVTGLNKLDDAAEKAKRVSPKLDAAIKKNMDELEEFGRLSLAKKLQANHADAPTLRLPVLKQMNAIEKSTDRVSLVASLKGKYPEADDLSLSALQQLGVIEARRPDDIKKFKLNKDTGDGMHKPIPDFEGIKKVPKQFLESHVGRGTQRYGANKERLLSAAVVSRPANQGGGDVLLISSSKPTKGDWLLPKGGWDHGEDVKRAALREVVEEGGVKAQLLHGLGKSSFEEGGKGHTYYAYMMKSSTVYDDWAESARYRIWVSYDDAIKMLSKKRPQFAKMVEEAKKKAAKIAAGKLPEQDKKMRKFTLAGLE</sequence>
<evidence type="ECO:0000259" key="6">
    <source>
        <dbReference type="PROSITE" id="PS51462"/>
    </source>
</evidence>
<evidence type="ECO:0000313" key="8">
    <source>
        <dbReference type="Proteomes" id="UP000198211"/>
    </source>
</evidence>
<dbReference type="InterPro" id="IPR015797">
    <property type="entry name" value="NUDIX_hydrolase-like_dom_sf"/>
</dbReference>
<comment type="cofactor">
    <cofactor evidence="1">
        <name>Mg(2+)</name>
        <dbReference type="ChEBI" id="CHEBI:18420"/>
    </cofactor>
</comment>
<evidence type="ECO:0000256" key="1">
    <source>
        <dbReference type="ARBA" id="ARBA00001946"/>
    </source>
</evidence>
<dbReference type="InterPro" id="IPR000086">
    <property type="entry name" value="NUDIX_hydrolase_dom"/>
</dbReference>
<proteinExistence type="predicted"/>
<dbReference type="EMBL" id="NBNE01007828">
    <property type="protein sequence ID" value="OWZ00186.1"/>
    <property type="molecule type" value="Genomic_DNA"/>
</dbReference>
<dbReference type="GO" id="GO:0016462">
    <property type="term" value="F:pyrophosphatase activity"/>
    <property type="evidence" value="ECO:0007669"/>
    <property type="project" value="InterPro"/>
</dbReference>
<gene>
    <name evidence="7" type="ORF">PHMEG_00028684</name>
</gene>
<dbReference type="PANTHER" id="PTHR12629">
    <property type="entry name" value="DIPHOSPHOINOSITOL POLYPHOSPHATE PHOSPHOHYDROLASE"/>
    <property type="match status" value="1"/>
</dbReference>
<keyword evidence="5" id="KW-0732">Signal</keyword>
<feature type="chain" id="PRO_5013144169" description="Nudix hydrolase domain-containing protein" evidence="5">
    <location>
        <begin position="19"/>
        <end position="392"/>
    </location>
</feature>
<organism evidence="7 8">
    <name type="scientific">Phytophthora megakarya</name>
    <dbReference type="NCBI Taxonomy" id="4795"/>
    <lineage>
        <taxon>Eukaryota</taxon>
        <taxon>Sar</taxon>
        <taxon>Stramenopiles</taxon>
        <taxon>Oomycota</taxon>
        <taxon>Peronosporomycetes</taxon>
        <taxon>Peronosporales</taxon>
        <taxon>Peronosporaceae</taxon>
        <taxon>Phytophthora</taxon>
    </lineage>
</organism>
<comment type="caution">
    <text evidence="7">The sequence shown here is derived from an EMBL/GenBank/DDBJ whole genome shotgun (WGS) entry which is preliminary data.</text>
</comment>
<dbReference type="Proteomes" id="UP000198211">
    <property type="component" value="Unassembled WGS sequence"/>
</dbReference>
<evidence type="ECO:0000256" key="4">
    <source>
        <dbReference type="ARBA" id="ARBA00022842"/>
    </source>
</evidence>
<keyword evidence="4" id="KW-0460">Magnesium</keyword>
<evidence type="ECO:0000256" key="5">
    <source>
        <dbReference type="SAM" id="SignalP"/>
    </source>
</evidence>
<evidence type="ECO:0000313" key="7">
    <source>
        <dbReference type="EMBL" id="OWZ00186.1"/>
    </source>
</evidence>
<dbReference type="PANTHER" id="PTHR12629:SF0">
    <property type="entry name" value="DIPHOSPHOINOSITOL-POLYPHOSPHATE DIPHOSPHATASE"/>
    <property type="match status" value="1"/>
</dbReference>
<dbReference type="CDD" id="cd04666">
    <property type="entry name" value="NUDIX_DIPP2_like_Nudt4"/>
    <property type="match status" value="1"/>
</dbReference>
<keyword evidence="2" id="KW-0479">Metal-binding</keyword>
<keyword evidence="8" id="KW-1185">Reference proteome</keyword>
<keyword evidence="3" id="KW-0378">Hydrolase</keyword>
<feature type="signal peptide" evidence="5">
    <location>
        <begin position="1"/>
        <end position="18"/>
    </location>
</feature>
<accession>A0A225V2K7</accession>
<dbReference type="PROSITE" id="PS51462">
    <property type="entry name" value="NUDIX"/>
    <property type="match status" value="1"/>
</dbReference>
<dbReference type="GO" id="GO:0005634">
    <property type="term" value="C:nucleus"/>
    <property type="evidence" value="ECO:0007669"/>
    <property type="project" value="TreeGrafter"/>
</dbReference>
<dbReference type="OrthoDB" id="128927at2759"/>
<dbReference type="GO" id="GO:0005737">
    <property type="term" value="C:cytoplasm"/>
    <property type="evidence" value="ECO:0007669"/>
    <property type="project" value="TreeGrafter"/>
</dbReference>
<dbReference type="Gene3D" id="3.90.79.10">
    <property type="entry name" value="Nucleoside Triphosphate Pyrophosphohydrolase"/>
    <property type="match status" value="1"/>
</dbReference>
<dbReference type="InterPro" id="IPR020084">
    <property type="entry name" value="NUDIX_hydrolase_CS"/>
</dbReference>
<evidence type="ECO:0000256" key="2">
    <source>
        <dbReference type="ARBA" id="ARBA00022723"/>
    </source>
</evidence>
<dbReference type="AlphaFoldDB" id="A0A225V2K7"/>
<dbReference type="GO" id="GO:0046872">
    <property type="term" value="F:metal ion binding"/>
    <property type="evidence" value="ECO:0007669"/>
    <property type="project" value="UniProtKB-KW"/>
</dbReference>
<dbReference type="PROSITE" id="PS00893">
    <property type="entry name" value="NUDIX_BOX"/>
    <property type="match status" value="1"/>
</dbReference>
<reference evidence="8" key="1">
    <citation type="submission" date="2017-03" db="EMBL/GenBank/DDBJ databases">
        <title>Phytopthora megakarya and P. palmivora, two closely related causual agents of cacao black pod achieved similar genome size and gene model numbers by different mechanisms.</title>
        <authorList>
            <person name="Ali S."/>
            <person name="Shao J."/>
            <person name="Larry D.J."/>
            <person name="Kronmiller B."/>
            <person name="Shen D."/>
            <person name="Strem M.D."/>
            <person name="Melnick R.L."/>
            <person name="Guiltinan M.J."/>
            <person name="Tyler B.M."/>
            <person name="Meinhardt L.W."/>
            <person name="Bailey B.A."/>
        </authorList>
    </citation>
    <scope>NUCLEOTIDE SEQUENCE [LARGE SCALE GENOMIC DNA]</scope>
    <source>
        <strain evidence="8">zdho120</strain>
    </source>
</reference>